<organism evidence="3 4">
    <name type="scientific">Panagrellus redivivus</name>
    <name type="common">Microworm</name>
    <dbReference type="NCBI Taxonomy" id="6233"/>
    <lineage>
        <taxon>Eukaryota</taxon>
        <taxon>Metazoa</taxon>
        <taxon>Ecdysozoa</taxon>
        <taxon>Nematoda</taxon>
        <taxon>Chromadorea</taxon>
        <taxon>Rhabditida</taxon>
        <taxon>Tylenchina</taxon>
        <taxon>Panagrolaimomorpha</taxon>
        <taxon>Panagrolaimoidea</taxon>
        <taxon>Panagrolaimidae</taxon>
        <taxon>Panagrellus</taxon>
    </lineage>
</organism>
<dbReference type="WBParaSite" id="Pan_g21205.t1">
    <property type="protein sequence ID" value="Pan_g21205.t1"/>
    <property type="gene ID" value="Pan_g21205"/>
</dbReference>
<dbReference type="InterPro" id="IPR036085">
    <property type="entry name" value="PAZ_dom_sf"/>
</dbReference>
<proteinExistence type="predicted"/>
<dbReference type="SMART" id="SM00950">
    <property type="entry name" value="Piwi"/>
    <property type="match status" value="1"/>
</dbReference>
<protein>
    <submittedName>
        <fullName evidence="4">Piwi domain-containing protein</fullName>
    </submittedName>
</protein>
<keyword evidence="3" id="KW-1185">Reference proteome</keyword>
<accession>A0A7E4VI25</accession>
<dbReference type="InterPro" id="IPR003100">
    <property type="entry name" value="PAZ_dom"/>
</dbReference>
<reference evidence="3" key="1">
    <citation type="journal article" date="2013" name="Genetics">
        <title>The draft genome and transcriptome of Panagrellus redivivus are shaped by the harsh demands of a free-living lifestyle.</title>
        <authorList>
            <person name="Srinivasan J."/>
            <person name="Dillman A.R."/>
            <person name="Macchietto M.G."/>
            <person name="Heikkinen L."/>
            <person name="Lakso M."/>
            <person name="Fracchia K.M."/>
            <person name="Antoshechkin I."/>
            <person name="Mortazavi A."/>
            <person name="Wong G."/>
            <person name="Sternberg P.W."/>
        </authorList>
    </citation>
    <scope>NUCLEOTIDE SEQUENCE [LARGE SCALE GENOMIC DNA]</scope>
    <source>
        <strain evidence="3">MT8872</strain>
    </source>
</reference>
<dbReference type="Gene3D" id="3.40.50.2300">
    <property type="match status" value="1"/>
</dbReference>
<dbReference type="InterPro" id="IPR012337">
    <property type="entry name" value="RNaseH-like_sf"/>
</dbReference>
<dbReference type="InterPro" id="IPR003165">
    <property type="entry name" value="Piwi"/>
</dbReference>
<dbReference type="SUPFAM" id="SSF53098">
    <property type="entry name" value="Ribonuclease H-like"/>
    <property type="match status" value="1"/>
</dbReference>
<evidence type="ECO:0000313" key="4">
    <source>
        <dbReference type="WBParaSite" id="Pan_g21205.t1"/>
    </source>
</evidence>
<dbReference type="Gene3D" id="3.30.420.10">
    <property type="entry name" value="Ribonuclease H-like superfamily/Ribonuclease H"/>
    <property type="match status" value="1"/>
</dbReference>
<dbReference type="PROSITE" id="PS50821">
    <property type="entry name" value="PAZ"/>
    <property type="match status" value="1"/>
</dbReference>
<evidence type="ECO:0000259" key="2">
    <source>
        <dbReference type="PROSITE" id="PS50822"/>
    </source>
</evidence>
<dbReference type="Pfam" id="PF02171">
    <property type="entry name" value="Piwi"/>
    <property type="match status" value="1"/>
</dbReference>
<dbReference type="SUPFAM" id="SSF101690">
    <property type="entry name" value="PAZ domain"/>
    <property type="match status" value="1"/>
</dbReference>
<dbReference type="InterPro" id="IPR036397">
    <property type="entry name" value="RNaseH_sf"/>
</dbReference>
<dbReference type="Pfam" id="PF02170">
    <property type="entry name" value="PAZ"/>
    <property type="match status" value="1"/>
</dbReference>
<dbReference type="GO" id="GO:0003723">
    <property type="term" value="F:RNA binding"/>
    <property type="evidence" value="ECO:0007669"/>
    <property type="project" value="InterPro"/>
</dbReference>
<name>A0A7E4VI25_PANRE</name>
<feature type="domain" description="Piwi" evidence="2">
    <location>
        <begin position="512"/>
        <end position="812"/>
    </location>
</feature>
<dbReference type="AlphaFoldDB" id="A0A7E4VI25"/>
<sequence>MEVNSFPVETGKSLAYVYDVAIEVMVANKERQNLLLNKERADAGDKTSCRAILKVAFAKSKNFGSKPAAYVYDGSACMYYPFDFKSVDIQIQPEELPPVYRAQFRNPLLVSIQPTTTSHVIDLGKPIDTMSKDQLSEFRKFLSLALCQDAIERGVYAVLNQGSLFEIKEAQPQRCGIEHRRGFTKGIRIVVNEKTNKQQAVFEVDSRISAFFAPLKMNDAIRQFHNINDANEFYHGVRVYPTYNPHRSLHFKTFSKDTPATFKFENKEGKTQTVRDYFKKEKNVDVDARTPLSVVRPKQAGLFPSELLAVVPHQKIRCERLDPQMADNLHSQNAVLPHIRYDYIRRIVNNLNFTDNNPVLKAFGLRVTNTFFPVPKTGIVLPDVRIGNGRNAMIKDDGRFQNPSYVQAGKCAKWILYYAKHLNGDIIKEFVQTLIAQAKGRGLGLPLPTLRPIEMDTFTTVAFNEIKDMAEKPTMAMVIDPKRSSASHSAVKLLEPKYKVVVQHLDSANVEKAVREKRNMTIENILNKINLKLGGINHVPLFKQESAPLAIDKNTFVIGYTVAHARNANFGRGSDGLPLVDPCVVGFTGNYAVNPNLIVGNFLYQESPRQLFEVDDAGQPLSPEGRKLKREATKDCPPQELINASLIEEQVKHMLTLCKKNRPTQPLATNIIVMRDGLSEYQFENALNVEFNAIKRATTKFGPAYKPKITFMVTTKDHATRVFLNTPKGIANPTPGSIISTGIVRAGKEFVIIPHKAIKGTALPVKVTVLQDEAKHSITALHKFVHALAYSHQLTCSPTALPEPVYQAEVLAHRGIYIFQGFKNYFREVLQSRGTENGIYKFDLLTRMLSVQNSRLEIIRYTA</sequence>
<dbReference type="Gene3D" id="2.170.260.10">
    <property type="entry name" value="paz domain"/>
    <property type="match status" value="1"/>
</dbReference>
<dbReference type="PROSITE" id="PS50822">
    <property type="entry name" value="PIWI"/>
    <property type="match status" value="1"/>
</dbReference>
<dbReference type="PANTHER" id="PTHR22891">
    <property type="entry name" value="EUKARYOTIC TRANSLATION INITIATION FACTOR 2C"/>
    <property type="match status" value="1"/>
</dbReference>
<evidence type="ECO:0000259" key="1">
    <source>
        <dbReference type="PROSITE" id="PS50821"/>
    </source>
</evidence>
<dbReference type="Proteomes" id="UP000492821">
    <property type="component" value="Unassembled WGS sequence"/>
</dbReference>
<feature type="domain" description="PAZ" evidence="1">
    <location>
        <begin position="216"/>
        <end position="312"/>
    </location>
</feature>
<evidence type="ECO:0000313" key="3">
    <source>
        <dbReference type="Proteomes" id="UP000492821"/>
    </source>
</evidence>
<reference evidence="4" key="2">
    <citation type="submission" date="2020-10" db="UniProtKB">
        <authorList>
            <consortium name="WormBaseParasite"/>
        </authorList>
    </citation>
    <scope>IDENTIFICATION</scope>
</reference>